<feature type="transmembrane region" description="Helical" evidence="1">
    <location>
        <begin position="7"/>
        <end position="25"/>
    </location>
</feature>
<organism evidence="2 3">
    <name type="scientific">Coccomyxa viridis</name>
    <dbReference type="NCBI Taxonomy" id="1274662"/>
    <lineage>
        <taxon>Eukaryota</taxon>
        <taxon>Viridiplantae</taxon>
        <taxon>Chlorophyta</taxon>
        <taxon>core chlorophytes</taxon>
        <taxon>Trebouxiophyceae</taxon>
        <taxon>Trebouxiophyceae incertae sedis</taxon>
        <taxon>Coccomyxaceae</taxon>
        <taxon>Coccomyxa</taxon>
    </lineage>
</organism>
<keyword evidence="1" id="KW-1133">Transmembrane helix</keyword>
<feature type="transmembrane region" description="Helical" evidence="1">
    <location>
        <begin position="31"/>
        <end position="50"/>
    </location>
</feature>
<sequence>MANDGTSILIAVLAGVGIFTLLHMLGIGTVYKAACAGLTLVGAFFVYNMAKGKSLDAAAGDLKRSADKNVRQAKGAVNDAYNEARAKAR</sequence>
<accession>A0ABP1FNP3</accession>
<evidence type="ECO:0000313" key="2">
    <source>
        <dbReference type="EMBL" id="CAL5220279.1"/>
    </source>
</evidence>
<evidence type="ECO:0000256" key="1">
    <source>
        <dbReference type="SAM" id="Phobius"/>
    </source>
</evidence>
<keyword evidence="3" id="KW-1185">Reference proteome</keyword>
<dbReference type="EMBL" id="CAXHTA020000003">
    <property type="protein sequence ID" value="CAL5220279.1"/>
    <property type="molecule type" value="Genomic_DNA"/>
</dbReference>
<comment type="caution">
    <text evidence="2">The sequence shown here is derived from an EMBL/GenBank/DDBJ whole genome shotgun (WGS) entry which is preliminary data.</text>
</comment>
<proteinExistence type="predicted"/>
<name>A0ABP1FNP3_9CHLO</name>
<keyword evidence="1" id="KW-0472">Membrane</keyword>
<protein>
    <submittedName>
        <fullName evidence="2">G2264 protein</fullName>
    </submittedName>
</protein>
<reference evidence="2 3" key="1">
    <citation type="submission" date="2024-06" db="EMBL/GenBank/DDBJ databases">
        <authorList>
            <person name="Kraege A."/>
            <person name="Thomma B."/>
        </authorList>
    </citation>
    <scope>NUCLEOTIDE SEQUENCE [LARGE SCALE GENOMIC DNA]</scope>
</reference>
<evidence type="ECO:0000313" key="3">
    <source>
        <dbReference type="Proteomes" id="UP001497392"/>
    </source>
</evidence>
<keyword evidence="1" id="KW-0812">Transmembrane</keyword>
<dbReference type="Proteomes" id="UP001497392">
    <property type="component" value="Unassembled WGS sequence"/>
</dbReference>
<gene>
    <name evidence="2" type="primary">g2264</name>
    <name evidence="2" type="ORF">VP750_LOCUS1938</name>
</gene>